<dbReference type="EMBL" id="EF463011">
    <property type="protein sequence ID" value="ABO15099.1"/>
    <property type="molecule type" value="Genomic_DNA"/>
</dbReference>
<organism evidence="7">
    <name type="scientific">Chlorokybus atmophyticus</name>
    <name type="common">Soil alga</name>
    <dbReference type="NCBI Taxonomy" id="3144"/>
    <lineage>
        <taxon>Eukaryota</taxon>
        <taxon>Viridiplantae</taxon>
        <taxon>Streptophyta</taxon>
        <taxon>Chlorokybophyceae</taxon>
        <taxon>Chlorokybales</taxon>
        <taxon>Chlorokybaceae</taxon>
        <taxon>Chlorokybus</taxon>
    </lineage>
</organism>
<dbReference type="GO" id="GO:0065002">
    <property type="term" value="P:intracellular protein transmembrane transport"/>
    <property type="evidence" value="ECO:0007669"/>
    <property type="project" value="TreeGrafter"/>
</dbReference>
<keyword evidence="5 6" id="KW-0472">Membrane</keyword>
<keyword evidence="4 6" id="KW-1133">Transmembrane helix</keyword>
<dbReference type="RefSeq" id="YP_001315126.1">
    <property type="nucleotide sequence ID" value="NC_009630.1"/>
</dbReference>
<dbReference type="GeneID" id="5309857"/>
<comment type="similarity">
    <text evidence="2">Belongs to the TatC family.</text>
</comment>
<keyword evidence="3 6" id="KW-0812">Transmembrane</keyword>
<name>A6YEB4_CHLAT</name>
<reference evidence="7" key="1">
    <citation type="journal article" date="2007" name="BMC Genomics">
        <title>An unexpectedly large and loosely packed mitochondrial genome in the charophycean green alga Chlorokybus atmophyticus.</title>
        <authorList>
            <person name="Turmel M."/>
            <person name="Otis C."/>
            <person name="Lemieux C."/>
        </authorList>
    </citation>
    <scope>NUCLEOTIDE SEQUENCE</scope>
    <source>
        <strain evidence="7">SAG 48.80</strain>
    </source>
</reference>
<dbReference type="GO" id="GO:0043953">
    <property type="term" value="P:protein transport by the Tat complex"/>
    <property type="evidence" value="ECO:0007669"/>
    <property type="project" value="TreeGrafter"/>
</dbReference>
<evidence type="ECO:0000256" key="3">
    <source>
        <dbReference type="ARBA" id="ARBA00022692"/>
    </source>
</evidence>
<dbReference type="GO" id="GO:0009977">
    <property type="term" value="F:proton motive force dependent protein transmembrane transporter activity"/>
    <property type="evidence" value="ECO:0007669"/>
    <property type="project" value="TreeGrafter"/>
</dbReference>
<feature type="transmembrane region" description="Helical" evidence="6">
    <location>
        <begin position="172"/>
        <end position="190"/>
    </location>
</feature>
<feature type="transmembrane region" description="Helical" evidence="6">
    <location>
        <begin position="119"/>
        <end position="141"/>
    </location>
</feature>
<geneLocation type="mitochondrion" evidence="7"/>
<gene>
    <name evidence="7" type="primary">mttB</name>
</gene>
<dbReference type="NCBIfam" id="TIGR00945">
    <property type="entry name" value="tatC"/>
    <property type="match status" value="1"/>
</dbReference>
<dbReference type="InterPro" id="IPR002033">
    <property type="entry name" value="TatC"/>
</dbReference>
<dbReference type="PRINTS" id="PR01840">
    <property type="entry name" value="TATCFAMILY"/>
</dbReference>
<evidence type="ECO:0000256" key="6">
    <source>
        <dbReference type="SAM" id="Phobius"/>
    </source>
</evidence>
<evidence type="ECO:0000256" key="2">
    <source>
        <dbReference type="ARBA" id="ARBA00008882"/>
    </source>
</evidence>
<sequence>MSLGITVHFLEIRTRVFFLLISFFLTLLIGYCNSEDILYLLARPFLFLSLTENHSNHFPLNPDGHFIFTEMAEGLQTYISSSLFITLYLWISLLVYQIWCFWVPSCYNNERKRFTKYCLFLLLLFLLTSFLTYLCALPIIWKFLLSFETNTFFLKIHLQPKIYQYIRLTQKIVLYSGVCLSILPVLLLILIETELLNCNTLIYCRQYFIFFAFLLSALISPPDIVSQIFLTIPIYLLYEFFLFLAVWKLTYKNRFNF</sequence>
<evidence type="ECO:0000313" key="7">
    <source>
        <dbReference type="EMBL" id="ABO15099.1"/>
    </source>
</evidence>
<accession>A6YEB4</accession>
<keyword evidence="7" id="KW-0496">Mitochondrion</keyword>
<dbReference type="AlphaFoldDB" id="A6YEB4"/>
<feature type="transmembrane region" description="Helical" evidence="6">
    <location>
        <begin position="87"/>
        <end position="107"/>
    </location>
</feature>
<evidence type="ECO:0000256" key="5">
    <source>
        <dbReference type="ARBA" id="ARBA00023136"/>
    </source>
</evidence>
<protein>
    <submittedName>
        <fullName evidence="7">SecY-independent transporter protein</fullName>
    </submittedName>
</protein>
<proteinExistence type="inferred from homology"/>
<dbReference type="PANTHER" id="PTHR30371:SF0">
    <property type="entry name" value="SEC-INDEPENDENT PROTEIN TRANSLOCASE PROTEIN TATC, CHLOROPLASTIC-RELATED"/>
    <property type="match status" value="1"/>
</dbReference>
<feature type="transmembrane region" description="Helical" evidence="6">
    <location>
        <begin position="225"/>
        <end position="247"/>
    </location>
</feature>
<evidence type="ECO:0000256" key="1">
    <source>
        <dbReference type="ARBA" id="ARBA00004141"/>
    </source>
</evidence>
<dbReference type="PANTHER" id="PTHR30371">
    <property type="entry name" value="SEC-INDEPENDENT PROTEIN TRANSLOCASE PROTEIN TATC"/>
    <property type="match status" value="1"/>
</dbReference>
<dbReference type="Pfam" id="PF00902">
    <property type="entry name" value="TatC"/>
    <property type="match status" value="1"/>
</dbReference>
<feature type="transmembrane region" description="Helical" evidence="6">
    <location>
        <begin position="202"/>
        <end position="219"/>
    </location>
</feature>
<comment type="subcellular location">
    <subcellularLocation>
        <location evidence="1">Membrane</location>
        <topology evidence="1">Multi-pass membrane protein</topology>
    </subcellularLocation>
</comment>
<dbReference type="GO" id="GO:0033281">
    <property type="term" value="C:TAT protein transport complex"/>
    <property type="evidence" value="ECO:0007669"/>
    <property type="project" value="TreeGrafter"/>
</dbReference>
<evidence type="ECO:0000256" key="4">
    <source>
        <dbReference type="ARBA" id="ARBA00022989"/>
    </source>
</evidence>